<evidence type="ECO:0000313" key="11">
    <source>
        <dbReference type="Proteomes" id="UP000249555"/>
    </source>
</evidence>
<evidence type="ECO:0000256" key="3">
    <source>
        <dbReference type="ARBA" id="ARBA00022617"/>
    </source>
</evidence>
<gene>
    <name evidence="10" type="ORF">DI640_03050</name>
</gene>
<comment type="similarity">
    <text evidence="2 9">Belongs to the cytochrome P450 family.</text>
</comment>
<keyword evidence="4 8" id="KW-0479">Metal-binding</keyword>
<dbReference type="GO" id="GO:0020037">
    <property type="term" value="F:heme binding"/>
    <property type="evidence" value="ECO:0007669"/>
    <property type="project" value="InterPro"/>
</dbReference>
<evidence type="ECO:0000256" key="5">
    <source>
        <dbReference type="ARBA" id="ARBA00023002"/>
    </source>
</evidence>
<dbReference type="PRINTS" id="PR00465">
    <property type="entry name" value="EP450IV"/>
</dbReference>
<evidence type="ECO:0000256" key="8">
    <source>
        <dbReference type="PIRSR" id="PIRSR602403-1"/>
    </source>
</evidence>
<dbReference type="PANTHER" id="PTHR24286">
    <property type="entry name" value="CYTOCHROME P450 26"/>
    <property type="match status" value="1"/>
</dbReference>
<sequence>MSHRDPTMTEALLQNASPHWLPRQRKGALDHIPGDDGLPLFGNTFKMLADPIGFSRGMVARFGPVYRNTALGGTGLMLLGPDANELILFDRDKIFSSEQGWGPILNLLFPRGLMLMDFDKHRADRKALSVAFKPEPMRHYAAELDAGISAAVGAWGNQTLRFYDAVKKLTLDLAATSFLGVPLGAEADRINQAFVDEVQASVAPIRRPLPGTQMRKGVKARAYLIDFFEREIPARRTGNGQDFFSQFCRATDDDGAPLTALAIADHMNFLMMAAHDTITSSATSLVMLLARNPEWQERLREEVAALDPAVPLTEQLDRLVLTECAFKESLRMMPPVPSIPRRALKAFSFGGYDIPAGTSVGVGITYTHLMAEYWPDPERFDPLRFTPEASKGRHRFAWVPFGGGAHMCIGLHFATMQMRLLIAHLLTRYRIEAAAGSGDAWQVFPIPRPKDGLPVTFVPLAST</sequence>
<evidence type="ECO:0000256" key="6">
    <source>
        <dbReference type="ARBA" id="ARBA00023004"/>
    </source>
</evidence>
<keyword evidence="6 8" id="KW-0408">Iron</keyword>
<organism evidence="10 11">
    <name type="scientific">Sphingomonas taxi</name>
    <dbReference type="NCBI Taxonomy" id="1549858"/>
    <lineage>
        <taxon>Bacteria</taxon>
        <taxon>Pseudomonadati</taxon>
        <taxon>Pseudomonadota</taxon>
        <taxon>Alphaproteobacteria</taxon>
        <taxon>Sphingomonadales</taxon>
        <taxon>Sphingomonadaceae</taxon>
        <taxon>Sphingomonas</taxon>
    </lineage>
</organism>
<dbReference type="InterPro" id="IPR001128">
    <property type="entry name" value="Cyt_P450"/>
</dbReference>
<dbReference type="PANTHER" id="PTHR24286:SF24">
    <property type="entry name" value="LANOSTEROL 14-ALPHA DEMETHYLASE"/>
    <property type="match status" value="1"/>
</dbReference>
<dbReference type="Gene3D" id="1.10.630.10">
    <property type="entry name" value="Cytochrome P450"/>
    <property type="match status" value="1"/>
</dbReference>
<dbReference type="InterPro" id="IPR017972">
    <property type="entry name" value="Cyt_P450_CS"/>
</dbReference>
<keyword evidence="3 8" id="KW-0349">Heme</keyword>
<dbReference type="GO" id="GO:0016125">
    <property type="term" value="P:sterol metabolic process"/>
    <property type="evidence" value="ECO:0007669"/>
    <property type="project" value="TreeGrafter"/>
</dbReference>
<evidence type="ECO:0000256" key="4">
    <source>
        <dbReference type="ARBA" id="ARBA00022723"/>
    </source>
</evidence>
<protein>
    <submittedName>
        <fullName evidence="10">Cytochrome P450</fullName>
    </submittedName>
</protein>
<dbReference type="PRINTS" id="PR00385">
    <property type="entry name" value="P450"/>
</dbReference>
<dbReference type="PROSITE" id="PS00086">
    <property type="entry name" value="CYTOCHROME_P450"/>
    <property type="match status" value="1"/>
</dbReference>
<dbReference type="GO" id="GO:0016705">
    <property type="term" value="F:oxidoreductase activity, acting on paired donors, with incorporation or reduction of molecular oxygen"/>
    <property type="evidence" value="ECO:0007669"/>
    <property type="project" value="InterPro"/>
</dbReference>
<feature type="binding site" description="axial binding residue" evidence="8">
    <location>
        <position position="408"/>
    </location>
    <ligand>
        <name>heme</name>
        <dbReference type="ChEBI" id="CHEBI:30413"/>
    </ligand>
    <ligandPart>
        <name>Fe</name>
        <dbReference type="ChEBI" id="CHEBI:18248"/>
    </ligandPart>
</feature>
<comment type="caution">
    <text evidence="10">The sequence shown here is derived from an EMBL/GenBank/DDBJ whole genome shotgun (WGS) entry which is preliminary data.</text>
</comment>
<dbReference type="EMBL" id="QFMX01000003">
    <property type="protein sequence ID" value="PZO75791.1"/>
    <property type="molecule type" value="Genomic_DNA"/>
</dbReference>
<dbReference type="GO" id="GO:0005506">
    <property type="term" value="F:iron ion binding"/>
    <property type="evidence" value="ECO:0007669"/>
    <property type="project" value="InterPro"/>
</dbReference>
<dbReference type="Pfam" id="PF00067">
    <property type="entry name" value="p450"/>
    <property type="match status" value="1"/>
</dbReference>
<accession>A0A2W5AZ51</accession>
<dbReference type="InterPro" id="IPR002403">
    <property type="entry name" value="Cyt_P450_E_grp-IV"/>
</dbReference>
<proteinExistence type="inferred from homology"/>
<keyword evidence="5 9" id="KW-0560">Oxidoreductase</keyword>
<reference evidence="10 11" key="1">
    <citation type="submission" date="2017-08" db="EMBL/GenBank/DDBJ databases">
        <title>Infants hospitalized years apart are colonized by the same room-sourced microbial strains.</title>
        <authorList>
            <person name="Brooks B."/>
            <person name="Olm M.R."/>
            <person name="Firek B.A."/>
            <person name="Baker R."/>
            <person name="Thomas B.C."/>
            <person name="Morowitz M.J."/>
            <person name="Banfield J.F."/>
        </authorList>
    </citation>
    <scope>NUCLEOTIDE SEQUENCE [LARGE SCALE GENOMIC DNA]</scope>
    <source>
        <strain evidence="10">S2_018_000_R3_119</strain>
    </source>
</reference>
<dbReference type="InterPro" id="IPR036396">
    <property type="entry name" value="Cyt_P450_sf"/>
</dbReference>
<dbReference type="SUPFAM" id="SSF48264">
    <property type="entry name" value="Cytochrome P450"/>
    <property type="match status" value="1"/>
</dbReference>
<dbReference type="Proteomes" id="UP000249555">
    <property type="component" value="Unassembled WGS sequence"/>
</dbReference>
<evidence type="ECO:0000256" key="2">
    <source>
        <dbReference type="ARBA" id="ARBA00010617"/>
    </source>
</evidence>
<evidence type="ECO:0000313" key="10">
    <source>
        <dbReference type="EMBL" id="PZO75791.1"/>
    </source>
</evidence>
<evidence type="ECO:0000256" key="7">
    <source>
        <dbReference type="ARBA" id="ARBA00023033"/>
    </source>
</evidence>
<name>A0A2W5AZ51_9SPHN</name>
<keyword evidence="7 9" id="KW-0503">Monooxygenase</keyword>
<evidence type="ECO:0000256" key="1">
    <source>
        <dbReference type="ARBA" id="ARBA00001971"/>
    </source>
</evidence>
<comment type="cofactor">
    <cofactor evidence="1 8">
        <name>heme</name>
        <dbReference type="ChEBI" id="CHEBI:30413"/>
    </cofactor>
</comment>
<evidence type="ECO:0000256" key="9">
    <source>
        <dbReference type="RuleBase" id="RU000461"/>
    </source>
</evidence>
<dbReference type="AlphaFoldDB" id="A0A2W5AZ51"/>
<dbReference type="GO" id="GO:0004497">
    <property type="term" value="F:monooxygenase activity"/>
    <property type="evidence" value="ECO:0007669"/>
    <property type="project" value="UniProtKB-KW"/>
</dbReference>